<dbReference type="EMBL" id="MCGT01000042">
    <property type="protein sequence ID" value="ORX45506.1"/>
    <property type="molecule type" value="Genomic_DNA"/>
</dbReference>
<keyword evidence="3" id="KW-1185">Reference proteome</keyword>
<evidence type="ECO:0000256" key="1">
    <source>
        <dbReference type="SAM" id="MobiDB-lite"/>
    </source>
</evidence>
<protein>
    <submittedName>
        <fullName evidence="2">Uncharacterized protein</fullName>
    </submittedName>
</protein>
<sequence>QGDSIYYDVKVSQNIKLHMRAFYELEKLFVAQGLTPFVCFPLRTQWSPCYMQIDTQIAHTHLLHLPTLQRINELQIFDTWDEIVNFTLPVFKPQDDSRLRFLGTMYTDGVGVTVMKQSSRTQASGSTRTHSGIRPVDIIYVHELTPQQQDAIAGRCVVMDPGRRDLLFTMHESSTPANKSPYRYTSMQQRKERRTKKY</sequence>
<dbReference type="AlphaFoldDB" id="A0A1X2G5E1"/>
<feature type="region of interest" description="Disordered" evidence="1">
    <location>
        <begin position="171"/>
        <end position="198"/>
    </location>
</feature>
<feature type="non-terminal residue" evidence="2">
    <location>
        <position position="1"/>
    </location>
</feature>
<evidence type="ECO:0000313" key="3">
    <source>
        <dbReference type="Proteomes" id="UP000242146"/>
    </source>
</evidence>
<comment type="caution">
    <text evidence="2">The sequence shown here is derived from an EMBL/GenBank/DDBJ whole genome shotgun (WGS) entry which is preliminary data.</text>
</comment>
<accession>A0A1X2G5E1</accession>
<gene>
    <name evidence="2" type="ORF">DM01DRAFT_1264526</name>
</gene>
<name>A0A1X2G5E1_9FUNG</name>
<feature type="non-terminal residue" evidence="2">
    <location>
        <position position="198"/>
    </location>
</feature>
<reference evidence="2 3" key="1">
    <citation type="submission" date="2016-07" db="EMBL/GenBank/DDBJ databases">
        <title>Pervasive Adenine N6-methylation of Active Genes in Fungi.</title>
        <authorList>
            <consortium name="DOE Joint Genome Institute"/>
            <person name="Mondo S.J."/>
            <person name="Dannebaum R.O."/>
            <person name="Kuo R.C."/>
            <person name="Labutti K."/>
            <person name="Haridas S."/>
            <person name="Kuo A."/>
            <person name="Salamov A."/>
            <person name="Ahrendt S.R."/>
            <person name="Lipzen A."/>
            <person name="Sullivan W."/>
            <person name="Andreopoulos W.B."/>
            <person name="Clum A."/>
            <person name="Lindquist E."/>
            <person name="Daum C."/>
            <person name="Ramamoorthy G.K."/>
            <person name="Gryganskyi A."/>
            <person name="Culley D."/>
            <person name="Magnuson J.K."/>
            <person name="James T.Y."/>
            <person name="O'Malley M.A."/>
            <person name="Stajich J.E."/>
            <person name="Spatafora J.W."/>
            <person name="Visel A."/>
            <person name="Grigoriev I.V."/>
        </authorList>
    </citation>
    <scope>NUCLEOTIDE SEQUENCE [LARGE SCALE GENOMIC DNA]</scope>
    <source>
        <strain evidence="2 3">NRRL 3301</strain>
    </source>
</reference>
<organism evidence="2 3">
    <name type="scientific">Hesseltinella vesiculosa</name>
    <dbReference type="NCBI Taxonomy" id="101127"/>
    <lineage>
        <taxon>Eukaryota</taxon>
        <taxon>Fungi</taxon>
        <taxon>Fungi incertae sedis</taxon>
        <taxon>Mucoromycota</taxon>
        <taxon>Mucoromycotina</taxon>
        <taxon>Mucoromycetes</taxon>
        <taxon>Mucorales</taxon>
        <taxon>Cunninghamellaceae</taxon>
        <taxon>Hesseltinella</taxon>
    </lineage>
</organism>
<feature type="compositionally biased region" description="Polar residues" evidence="1">
    <location>
        <begin position="171"/>
        <end position="188"/>
    </location>
</feature>
<dbReference type="OrthoDB" id="2288631at2759"/>
<evidence type="ECO:0000313" key="2">
    <source>
        <dbReference type="EMBL" id="ORX45506.1"/>
    </source>
</evidence>
<proteinExistence type="predicted"/>
<dbReference type="Proteomes" id="UP000242146">
    <property type="component" value="Unassembled WGS sequence"/>
</dbReference>